<gene>
    <name evidence="2" type="ORF">DSOL_5029</name>
</gene>
<dbReference type="Gene3D" id="3.40.630.30">
    <property type="match status" value="1"/>
</dbReference>
<dbReference type="AlphaFoldDB" id="A0A1Q8QG96"/>
<dbReference type="RefSeq" id="WP_083643000.1">
    <property type="nucleotide sequence ID" value="NZ_MLBF01000079.1"/>
</dbReference>
<dbReference type="STRING" id="1888891.DSOL_5029"/>
<keyword evidence="2" id="KW-0808">Transferase</keyword>
<keyword evidence="3" id="KW-1185">Reference proteome</keyword>
<protein>
    <submittedName>
        <fullName evidence="2">GCN5-related N-acetyltransferase</fullName>
    </submittedName>
</protein>
<evidence type="ECO:0000313" key="3">
    <source>
        <dbReference type="Proteomes" id="UP000186102"/>
    </source>
</evidence>
<dbReference type="GO" id="GO:0016747">
    <property type="term" value="F:acyltransferase activity, transferring groups other than amino-acyl groups"/>
    <property type="evidence" value="ECO:0007669"/>
    <property type="project" value="InterPro"/>
</dbReference>
<feature type="domain" description="N-acetyltransferase" evidence="1">
    <location>
        <begin position="11"/>
        <end position="201"/>
    </location>
</feature>
<dbReference type="PROSITE" id="PS51186">
    <property type="entry name" value="GNAT"/>
    <property type="match status" value="1"/>
</dbReference>
<dbReference type="OrthoDB" id="162220at2"/>
<proteinExistence type="predicted"/>
<dbReference type="CDD" id="cd04301">
    <property type="entry name" value="NAT_SF"/>
    <property type="match status" value="1"/>
</dbReference>
<dbReference type="Pfam" id="PF00583">
    <property type="entry name" value="Acetyltransf_1"/>
    <property type="match status" value="1"/>
</dbReference>
<evidence type="ECO:0000259" key="1">
    <source>
        <dbReference type="PROSITE" id="PS51186"/>
    </source>
</evidence>
<comment type="caution">
    <text evidence="2">The sequence shown here is derived from an EMBL/GenBank/DDBJ whole genome shotgun (WGS) entry which is preliminary data.</text>
</comment>
<organism evidence="2 3">
    <name type="scientific">Desulfosporosinus metallidurans</name>
    <dbReference type="NCBI Taxonomy" id="1888891"/>
    <lineage>
        <taxon>Bacteria</taxon>
        <taxon>Bacillati</taxon>
        <taxon>Bacillota</taxon>
        <taxon>Clostridia</taxon>
        <taxon>Eubacteriales</taxon>
        <taxon>Desulfitobacteriaceae</taxon>
        <taxon>Desulfosporosinus</taxon>
    </lineage>
</organism>
<name>A0A1Q8QG96_9FIRM</name>
<dbReference type="InterPro" id="IPR016181">
    <property type="entry name" value="Acyl_CoA_acyltransferase"/>
</dbReference>
<reference evidence="2 3" key="1">
    <citation type="submission" date="2016-09" db="EMBL/GenBank/DDBJ databases">
        <title>Complete genome of Desulfosporosinus sp. OL.</title>
        <authorList>
            <person name="Mardanov A."/>
            <person name="Beletsky A."/>
            <person name="Panova A."/>
            <person name="Karnachuk O."/>
            <person name="Ravin N."/>
        </authorList>
    </citation>
    <scope>NUCLEOTIDE SEQUENCE [LARGE SCALE GENOMIC DNA]</scope>
    <source>
        <strain evidence="2 3">OL</strain>
    </source>
</reference>
<dbReference type="Proteomes" id="UP000186102">
    <property type="component" value="Unassembled WGS sequence"/>
</dbReference>
<accession>A0A1Q8QG96</accession>
<dbReference type="InterPro" id="IPR000182">
    <property type="entry name" value="GNAT_dom"/>
</dbReference>
<evidence type="ECO:0000313" key="2">
    <source>
        <dbReference type="EMBL" id="OLN26369.1"/>
    </source>
</evidence>
<dbReference type="SUPFAM" id="SSF55729">
    <property type="entry name" value="Acyl-CoA N-acyltransferases (Nat)"/>
    <property type="match status" value="1"/>
</dbReference>
<sequence length="202" mass="23481">MQIYANNEVNLKIYELDLPRWVDFEKLFGERGACDGCWCMSWRLKRSDFERQKGKENRSAMRTLVEQNMKTGVLAYIDNEPIGWCAVAPREDYLRLENSRVLKRIDNEQVWSVTCFFISKSFRRKGISLELLKGVIKYCEINNVKIIEGYPGVPYGEQVPDAFEWTGIPSAFEKAGFVEVERRSKSKPIMRYCTVHAKNGTT</sequence>
<dbReference type="EMBL" id="MLBF01000079">
    <property type="protein sequence ID" value="OLN26369.1"/>
    <property type="molecule type" value="Genomic_DNA"/>
</dbReference>